<dbReference type="PANTHER" id="PTHR35525:SF3">
    <property type="entry name" value="BLL6575 PROTEIN"/>
    <property type="match status" value="1"/>
</dbReference>
<dbReference type="InterPro" id="IPR023286">
    <property type="entry name" value="ABATE_dom_sf"/>
</dbReference>
<feature type="domain" description="Zinc finger CGNR" evidence="1">
    <location>
        <begin position="133"/>
        <end position="176"/>
    </location>
</feature>
<reference evidence="2" key="2">
    <citation type="submission" date="2020-09" db="EMBL/GenBank/DDBJ databases">
        <authorList>
            <person name="Sun Q."/>
            <person name="Ohkuma M."/>
        </authorList>
    </citation>
    <scope>NUCLEOTIDE SEQUENCE</scope>
    <source>
        <strain evidence="2">JCM 19831</strain>
    </source>
</reference>
<dbReference type="PANTHER" id="PTHR35525">
    <property type="entry name" value="BLL6575 PROTEIN"/>
    <property type="match status" value="1"/>
</dbReference>
<dbReference type="EMBL" id="BMPI01000056">
    <property type="protein sequence ID" value="GGM67610.1"/>
    <property type="molecule type" value="Genomic_DNA"/>
</dbReference>
<dbReference type="SUPFAM" id="SSF160904">
    <property type="entry name" value="Jann2411-like"/>
    <property type="match status" value="1"/>
</dbReference>
<dbReference type="Proteomes" id="UP000642070">
    <property type="component" value="Unassembled WGS sequence"/>
</dbReference>
<reference evidence="2" key="1">
    <citation type="journal article" date="2014" name="Int. J. Syst. Evol. Microbiol.">
        <title>Complete genome sequence of Corynebacterium casei LMG S-19264T (=DSM 44701T), isolated from a smear-ripened cheese.</title>
        <authorList>
            <consortium name="US DOE Joint Genome Institute (JGI-PGF)"/>
            <person name="Walter F."/>
            <person name="Albersmeier A."/>
            <person name="Kalinowski J."/>
            <person name="Ruckert C."/>
        </authorList>
    </citation>
    <scope>NUCLEOTIDE SEQUENCE</scope>
    <source>
        <strain evidence="2">JCM 19831</strain>
    </source>
</reference>
<evidence type="ECO:0000313" key="2">
    <source>
        <dbReference type="EMBL" id="GGM67610.1"/>
    </source>
</evidence>
<dbReference type="InterPro" id="IPR021005">
    <property type="entry name" value="Znf_CGNR"/>
</dbReference>
<dbReference type="AlphaFoldDB" id="A0A917U944"/>
<accession>A0A917U944</accession>
<dbReference type="Pfam" id="PF07336">
    <property type="entry name" value="ABATE"/>
    <property type="match status" value="1"/>
</dbReference>
<dbReference type="Gene3D" id="1.10.3300.10">
    <property type="entry name" value="Jann2411-like domain"/>
    <property type="match status" value="1"/>
</dbReference>
<gene>
    <name evidence="2" type="ORF">GCM10007977_081740</name>
</gene>
<dbReference type="Pfam" id="PF11706">
    <property type="entry name" value="zf-CGNR"/>
    <property type="match status" value="1"/>
</dbReference>
<name>A0A917U944_9ACTN</name>
<evidence type="ECO:0000259" key="1">
    <source>
        <dbReference type="Pfam" id="PF11706"/>
    </source>
</evidence>
<keyword evidence="3" id="KW-1185">Reference proteome</keyword>
<comment type="caution">
    <text evidence="2">The sequence shown here is derived from an EMBL/GenBank/DDBJ whole genome shotgun (WGS) entry which is preliminary data.</text>
</comment>
<protein>
    <recommendedName>
        <fullName evidence="1">Zinc finger CGNR domain-containing protein</fullName>
    </recommendedName>
</protein>
<organism evidence="2 3">
    <name type="scientific">Dactylosporangium sucinum</name>
    <dbReference type="NCBI Taxonomy" id="1424081"/>
    <lineage>
        <taxon>Bacteria</taxon>
        <taxon>Bacillati</taxon>
        <taxon>Actinomycetota</taxon>
        <taxon>Actinomycetes</taxon>
        <taxon>Micromonosporales</taxon>
        <taxon>Micromonosporaceae</taxon>
        <taxon>Dactylosporangium</taxon>
    </lineage>
</organism>
<dbReference type="InterPro" id="IPR010852">
    <property type="entry name" value="ABATE"/>
</dbReference>
<sequence>MTFMFVSGDLALDFAGTLKWRRTRPEDLLATPADAARWSVESGLLTAPPPVDETEFTRLIGLREVVYRLVLASLAEAPWPTADLALLNEAASARPPRVTLTTEGAQRTGDAAAVGAALATAAADLLATLDRTRVRECAGDECTRLFVDRSRAGNRAWCGMEECGNRVKAASYRARRATR</sequence>
<proteinExistence type="predicted"/>
<evidence type="ECO:0000313" key="3">
    <source>
        <dbReference type="Proteomes" id="UP000642070"/>
    </source>
</evidence>